<comment type="caution">
    <text evidence="2">The sequence shown here is derived from an EMBL/GenBank/DDBJ whole genome shotgun (WGS) entry which is preliminary data.</text>
</comment>
<feature type="non-terminal residue" evidence="2">
    <location>
        <position position="1"/>
    </location>
</feature>
<gene>
    <name evidence="2" type="ORF">IAB08_00730</name>
</gene>
<accession>A0A9D9DPR0</accession>
<feature type="compositionally biased region" description="Low complexity" evidence="1">
    <location>
        <begin position="14"/>
        <end position="25"/>
    </location>
</feature>
<reference evidence="2" key="2">
    <citation type="journal article" date="2021" name="PeerJ">
        <title>Extensive microbial diversity within the chicken gut microbiome revealed by metagenomics and culture.</title>
        <authorList>
            <person name="Gilroy R."/>
            <person name="Ravi A."/>
            <person name="Getino M."/>
            <person name="Pursley I."/>
            <person name="Horton D.L."/>
            <person name="Alikhan N.F."/>
            <person name="Baker D."/>
            <person name="Gharbi K."/>
            <person name="Hall N."/>
            <person name="Watson M."/>
            <person name="Adriaenssens E.M."/>
            <person name="Foster-Nyarko E."/>
            <person name="Jarju S."/>
            <person name="Secka A."/>
            <person name="Antonio M."/>
            <person name="Oren A."/>
            <person name="Chaudhuri R.R."/>
            <person name="La Ragione R."/>
            <person name="Hildebrand F."/>
            <person name="Pallen M.J."/>
        </authorList>
    </citation>
    <scope>NUCLEOTIDE SEQUENCE</scope>
    <source>
        <strain evidence="2">2889</strain>
    </source>
</reference>
<dbReference type="EMBL" id="JADIMZ010000011">
    <property type="protein sequence ID" value="MBO8431807.1"/>
    <property type="molecule type" value="Genomic_DNA"/>
</dbReference>
<evidence type="ECO:0000313" key="2">
    <source>
        <dbReference type="EMBL" id="MBO8431807.1"/>
    </source>
</evidence>
<evidence type="ECO:0000256" key="1">
    <source>
        <dbReference type="SAM" id="MobiDB-lite"/>
    </source>
</evidence>
<organism evidence="2 3">
    <name type="scientific">Candidatus Pullibacteroides excrementavium</name>
    <dbReference type="NCBI Taxonomy" id="2840905"/>
    <lineage>
        <taxon>Bacteria</taxon>
        <taxon>Pseudomonadati</taxon>
        <taxon>Bacteroidota</taxon>
        <taxon>Bacteroidia</taxon>
        <taxon>Bacteroidales</taxon>
        <taxon>Candidatus Pullibacteroides</taxon>
    </lineage>
</organism>
<reference evidence="2" key="1">
    <citation type="submission" date="2020-10" db="EMBL/GenBank/DDBJ databases">
        <authorList>
            <person name="Gilroy R."/>
        </authorList>
    </citation>
    <scope>NUCLEOTIDE SEQUENCE</scope>
    <source>
        <strain evidence="2">2889</strain>
    </source>
</reference>
<feature type="region of interest" description="Disordered" evidence="1">
    <location>
        <begin position="1"/>
        <end position="52"/>
    </location>
</feature>
<name>A0A9D9DPR0_9BACT</name>
<proteinExistence type="predicted"/>
<protein>
    <submittedName>
        <fullName evidence="2">Uncharacterized protein</fullName>
    </submittedName>
</protein>
<evidence type="ECO:0000313" key="3">
    <source>
        <dbReference type="Proteomes" id="UP000823612"/>
    </source>
</evidence>
<dbReference type="Proteomes" id="UP000823612">
    <property type="component" value="Unassembled WGS sequence"/>
</dbReference>
<dbReference type="AlphaFoldDB" id="A0A9D9DPR0"/>
<feature type="compositionally biased region" description="Pro residues" evidence="1">
    <location>
        <begin position="1"/>
        <end position="13"/>
    </location>
</feature>
<sequence length="52" mass="5202">DPSALPYPKPVAPPASGAASDSAAPVLSRPYPGMKQPSGTAQAAEAAPEYQH</sequence>